<evidence type="ECO:0000256" key="2">
    <source>
        <dbReference type="SAM" id="SignalP"/>
    </source>
</evidence>
<evidence type="ECO:0000313" key="4">
    <source>
        <dbReference type="Proteomes" id="UP001189429"/>
    </source>
</evidence>
<feature type="compositionally biased region" description="Low complexity" evidence="1">
    <location>
        <begin position="94"/>
        <end position="107"/>
    </location>
</feature>
<feature type="non-terminal residue" evidence="3">
    <location>
        <position position="139"/>
    </location>
</feature>
<protein>
    <submittedName>
        <fullName evidence="3">Uncharacterized protein</fullName>
    </submittedName>
</protein>
<gene>
    <name evidence="3" type="ORF">PCOR1329_LOCUS33589</name>
</gene>
<keyword evidence="2" id="KW-0732">Signal</keyword>
<accession>A0ABN9SYJ9</accession>
<feature type="compositionally biased region" description="Basic and acidic residues" evidence="1">
    <location>
        <begin position="109"/>
        <end position="119"/>
    </location>
</feature>
<dbReference type="Proteomes" id="UP001189429">
    <property type="component" value="Unassembled WGS sequence"/>
</dbReference>
<sequence length="139" mass="13951">MLSLLTVVAPLGATLGAGLHISEPRAPVLPSAAFGEEAPFGEEDLAAQAAVDELFGAPRAAAPLALGGRRPEGSMKRVAAGGAELPLDDTPGMAVEGAAEAAAGEPVPAEERLSPDKWPEAVGTKPHLWPKQEGAASSS</sequence>
<comment type="caution">
    <text evidence="3">The sequence shown here is derived from an EMBL/GenBank/DDBJ whole genome shotgun (WGS) entry which is preliminary data.</text>
</comment>
<dbReference type="EMBL" id="CAUYUJ010014148">
    <property type="protein sequence ID" value="CAK0837379.1"/>
    <property type="molecule type" value="Genomic_DNA"/>
</dbReference>
<keyword evidence="4" id="KW-1185">Reference proteome</keyword>
<feature type="signal peptide" evidence="2">
    <location>
        <begin position="1"/>
        <end position="16"/>
    </location>
</feature>
<evidence type="ECO:0000256" key="1">
    <source>
        <dbReference type="SAM" id="MobiDB-lite"/>
    </source>
</evidence>
<evidence type="ECO:0000313" key="3">
    <source>
        <dbReference type="EMBL" id="CAK0837379.1"/>
    </source>
</evidence>
<proteinExistence type="predicted"/>
<reference evidence="3" key="1">
    <citation type="submission" date="2023-10" db="EMBL/GenBank/DDBJ databases">
        <authorList>
            <person name="Chen Y."/>
            <person name="Shah S."/>
            <person name="Dougan E. K."/>
            <person name="Thang M."/>
            <person name="Chan C."/>
        </authorList>
    </citation>
    <scope>NUCLEOTIDE SEQUENCE [LARGE SCALE GENOMIC DNA]</scope>
</reference>
<feature type="chain" id="PRO_5046851196" evidence="2">
    <location>
        <begin position="17"/>
        <end position="139"/>
    </location>
</feature>
<organism evidence="3 4">
    <name type="scientific">Prorocentrum cordatum</name>
    <dbReference type="NCBI Taxonomy" id="2364126"/>
    <lineage>
        <taxon>Eukaryota</taxon>
        <taxon>Sar</taxon>
        <taxon>Alveolata</taxon>
        <taxon>Dinophyceae</taxon>
        <taxon>Prorocentrales</taxon>
        <taxon>Prorocentraceae</taxon>
        <taxon>Prorocentrum</taxon>
    </lineage>
</organism>
<feature type="region of interest" description="Disordered" evidence="1">
    <location>
        <begin position="63"/>
        <end position="139"/>
    </location>
</feature>
<name>A0ABN9SYJ9_9DINO</name>